<protein>
    <submittedName>
        <fullName evidence="1">Uncharacterized protein</fullName>
    </submittedName>
</protein>
<accession>N9LZC6</accession>
<dbReference type="Proteomes" id="UP000013248">
    <property type="component" value="Unassembled WGS sequence"/>
</dbReference>
<dbReference type="STRING" id="1217705.F900_01423"/>
<dbReference type="EMBL" id="APRP01000016">
    <property type="protein sequence ID" value="ENX01663.1"/>
    <property type="molecule type" value="Genomic_DNA"/>
</dbReference>
<name>N9LZC6_9GAMM</name>
<evidence type="ECO:0000313" key="2">
    <source>
        <dbReference type="Proteomes" id="UP000013248"/>
    </source>
</evidence>
<reference evidence="1 2" key="1">
    <citation type="submission" date="2013-02" db="EMBL/GenBank/DDBJ databases">
        <title>The Genome Sequence of Acinetobacter sp. ANC 3862.</title>
        <authorList>
            <consortium name="The Broad Institute Genome Sequencing Platform"/>
            <consortium name="The Broad Institute Genome Sequencing Center for Infectious Disease"/>
            <person name="Cerqueira G."/>
            <person name="Feldgarden M."/>
            <person name="Courvalin P."/>
            <person name="Perichon B."/>
            <person name="Grillot-Courvalin C."/>
            <person name="Clermont D."/>
            <person name="Rocha E."/>
            <person name="Yoon E.-J."/>
            <person name="Nemec A."/>
            <person name="Walker B."/>
            <person name="Young S.K."/>
            <person name="Zeng Q."/>
            <person name="Gargeya S."/>
            <person name="Fitzgerald M."/>
            <person name="Haas B."/>
            <person name="Abouelleil A."/>
            <person name="Alvarado L."/>
            <person name="Arachchi H.M."/>
            <person name="Berlin A.M."/>
            <person name="Chapman S.B."/>
            <person name="Dewar J."/>
            <person name="Goldberg J."/>
            <person name="Griggs A."/>
            <person name="Gujja S."/>
            <person name="Hansen M."/>
            <person name="Howarth C."/>
            <person name="Imamovic A."/>
            <person name="Larimer J."/>
            <person name="McCowan C."/>
            <person name="Murphy C."/>
            <person name="Neiman D."/>
            <person name="Pearson M."/>
            <person name="Priest M."/>
            <person name="Roberts A."/>
            <person name="Saif S."/>
            <person name="Shea T."/>
            <person name="Sisk P."/>
            <person name="Sykes S."/>
            <person name="Wortman J."/>
            <person name="Nusbaum C."/>
            <person name="Birren B."/>
        </authorList>
    </citation>
    <scope>NUCLEOTIDE SEQUENCE [LARGE SCALE GENOMIC DNA]</scope>
    <source>
        <strain evidence="1 2">ANC 3862</strain>
    </source>
</reference>
<dbReference type="AlphaFoldDB" id="N9LZC6"/>
<dbReference type="PATRIC" id="fig|1217705.3.peg.1368"/>
<organism evidence="1 2">
    <name type="scientific">Acinetobacter modestus</name>
    <dbReference type="NCBI Taxonomy" id="1776740"/>
    <lineage>
        <taxon>Bacteria</taxon>
        <taxon>Pseudomonadati</taxon>
        <taxon>Pseudomonadota</taxon>
        <taxon>Gammaproteobacteria</taxon>
        <taxon>Moraxellales</taxon>
        <taxon>Moraxellaceae</taxon>
        <taxon>Acinetobacter</taxon>
    </lineage>
</organism>
<evidence type="ECO:0000313" key="1">
    <source>
        <dbReference type="EMBL" id="ENX01663.1"/>
    </source>
</evidence>
<dbReference type="RefSeq" id="WP_005216197.1">
    <property type="nucleotide sequence ID" value="NZ_KB850089.1"/>
</dbReference>
<comment type="caution">
    <text evidence="1">The sequence shown here is derived from an EMBL/GenBank/DDBJ whole genome shotgun (WGS) entry which is preliminary data.</text>
</comment>
<sequence>MTTNFLDAIEAGVKSATNREENFIEIHKLFYDVKKQLEDYTKNLLILEMFYDVNDEDGEVVVKDYFIDDQGLYLDKKLFLSLRSSPNMHYYFLTNVALSKNGYPCSITIDGDKFDAMDKAGLEENLKNLLASPDTGQKIFQLMKLA</sequence>
<proteinExistence type="predicted"/>
<dbReference type="HOGENOM" id="CLU_1773383_0_0_6"/>
<gene>
    <name evidence="1" type="ORF">F900_01423</name>
</gene>